<protein>
    <submittedName>
        <fullName evidence="2">RNA-binding protein 25</fullName>
    </submittedName>
</protein>
<feature type="compositionally biased region" description="Basic and acidic residues" evidence="1">
    <location>
        <begin position="288"/>
        <end position="324"/>
    </location>
</feature>
<evidence type="ECO:0000256" key="1">
    <source>
        <dbReference type="SAM" id="MobiDB-lite"/>
    </source>
</evidence>
<organism evidence="2 3">
    <name type="scientific">Ophiophagus hannah</name>
    <name type="common">King cobra</name>
    <name type="synonym">Naja hannah</name>
    <dbReference type="NCBI Taxonomy" id="8665"/>
    <lineage>
        <taxon>Eukaryota</taxon>
        <taxon>Metazoa</taxon>
        <taxon>Chordata</taxon>
        <taxon>Craniata</taxon>
        <taxon>Vertebrata</taxon>
        <taxon>Euteleostomi</taxon>
        <taxon>Lepidosauria</taxon>
        <taxon>Squamata</taxon>
        <taxon>Bifurcata</taxon>
        <taxon>Unidentata</taxon>
        <taxon>Episquamata</taxon>
        <taxon>Toxicofera</taxon>
        <taxon>Serpentes</taxon>
        <taxon>Colubroidea</taxon>
        <taxon>Elapidae</taxon>
        <taxon>Elapinae</taxon>
        <taxon>Ophiophagus</taxon>
    </lineage>
</organism>
<name>V8NZI2_OPHHA</name>
<evidence type="ECO:0000313" key="3">
    <source>
        <dbReference type="Proteomes" id="UP000018936"/>
    </source>
</evidence>
<feature type="region of interest" description="Disordered" evidence="1">
    <location>
        <begin position="286"/>
        <end position="399"/>
    </location>
</feature>
<sequence>MPQTWGWGVGEGERVAAQQPFLLLGANRSSKNYNTHGHPFSTLTAKPCHYPPLVPIAEIGFYPAIFVFTEENWLESEKEANFLPVSAGTLSTHLHMFWGNNSDSLLCVRACVRYSVLGKHEQRAKILMFFRPADVGGDTAVCVGCSSQSTTLCNSTRKLVRCTSPLRLPENDKTPSSADVFPSSLRVSNSMVQSYNHFSHLRPLQHPRGGVIDLWKPVSPGSRGPLLRPSNKQSQMGKPVFLNNWVTNLTPVVIHLTDAARKGVKWGETHVANFSLSGIIHLGLNCGGERERDRDRKRERETRERERERETYRHTHRHNTERQTQRQRGRHREGDTETERDTHTHTQQHRERDRERHTQRETQRKRQRERQRDTQGERKTERERHRDTQRHRERHTETEMFPVNLLWEGGQGEPSKIT</sequence>
<dbReference type="AlphaFoldDB" id="V8NZI2"/>
<reference evidence="2 3" key="1">
    <citation type="journal article" date="2013" name="Proc. Natl. Acad. Sci. U.S.A.">
        <title>The king cobra genome reveals dynamic gene evolution and adaptation in the snake venom system.</title>
        <authorList>
            <person name="Vonk F.J."/>
            <person name="Casewell N.R."/>
            <person name="Henkel C.V."/>
            <person name="Heimberg A.M."/>
            <person name="Jansen H.J."/>
            <person name="McCleary R.J."/>
            <person name="Kerkkamp H.M."/>
            <person name="Vos R.A."/>
            <person name="Guerreiro I."/>
            <person name="Calvete J.J."/>
            <person name="Wuster W."/>
            <person name="Woods A.E."/>
            <person name="Logan J.M."/>
            <person name="Harrison R.A."/>
            <person name="Castoe T.A."/>
            <person name="de Koning A.P."/>
            <person name="Pollock D.D."/>
            <person name="Yandell M."/>
            <person name="Calderon D."/>
            <person name="Renjifo C."/>
            <person name="Currier R.B."/>
            <person name="Salgado D."/>
            <person name="Pla D."/>
            <person name="Sanz L."/>
            <person name="Hyder A.S."/>
            <person name="Ribeiro J.M."/>
            <person name="Arntzen J.W."/>
            <person name="van den Thillart G.E."/>
            <person name="Boetzer M."/>
            <person name="Pirovano W."/>
            <person name="Dirks R.P."/>
            <person name="Spaink H.P."/>
            <person name="Duboule D."/>
            <person name="McGlinn E."/>
            <person name="Kini R.M."/>
            <person name="Richardson M.K."/>
        </authorList>
    </citation>
    <scope>NUCLEOTIDE SEQUENCE</scope>
    <source>
        <tissue evidence="2">Blood</tissue>
    </source>
</reference>
<keyword evidence="3" id="KW-1185">Reference proteome</keyword>
<accession>V8NZI2</accession>
<feature type="non-terminal residue" evidence="2">
    <location>
        <position position="1"/>
    </location>
</feature>
<proteinExistence type="predicted"/>
<feature type="compositionally biased region" description="Basic and acidic residues" evidence="1">
    <location>
        <begin position="332"/>
        <end position="386"/>
    </location>
</feature>
<evidence type="ECO:0000313" key="2">
    <source>
        <dbReference type="EMBL" id="ETE66977.1"/>
    </source>
</evidence>
<comment type="caution">
    <text evidence="2">The sequence shown here is derived from an EMBL/GenBank/DDBJ whole genome shotgun (WGS) entry which is preliminary data.</text>
</comment>
<dbReference type="EMBL" id="AZIM01001416">
    <property type="protein sequence ID" value="ETE66977.1"/>
    <property type="molecule type" value="Genomic_DNA"/>
</dbReference>
<dbReference type="Proteomes" id="UP000018936">
    <property type="component" value="Unassembled WGS sequence"/>
</dbReference>
<gene>
    <name evidence="2" type="primary">Rbm25</name>
    <name evidence="2" type="ORF">L345_07238</name>
</gene>